<dbReference type="eggNOG" id="COG2972">
    <property type="taxonomic scope" value="Bacteria"/>
</dbReference>
<dbReference type="Pfam" id="PF02518">
    <property type="entry name" value="HATPase_c"/>
    <property type="match status" value="1"/>
</dbReference>
<dbReference type="InterPro" id="IPR010559">
    <property type="entry name" value="Sig_transdc_His_kin_internal"/>
</dbReference>
<dbReference type="EC" id="2.7.13.3" evidence="2"/>
<dbReference type="RefSeq" id="WP_013782253.1">
    <property type="nucleotide sequence ID" value="NC_015520.1"/>
</dbReference>
<proteinExistence type="predicted"/>
<dbReference type="KEGG" id="mas:Mahau_2694"/>
<evidence type="ECO:0000256" key="4">
    <source>
        <dbReference type="ARBA" id="ARBA00023012"/>
    </source>
</evidence>
<reference evidence="8" key="1">
    <citation type="submission" date="2010-11" db="EMBL/GenBank/DDBJ databases">
        <title>The complete genome of Mahella australiensis DSM 15567.</title>
        <authorList>
            <consortium name="US DOE Joint Genome Institute (JGI-PGF)"/>
            <person name="Lucas S."/>
            <person name="Copeland A."/>
            <person name="Lapidus A."/>
            <person name="Bruce D."/>
            <person name="Goodwin L."/>
            <person name="Pitluck S."/>
            <person name="Kyrpides N."/>
            <person name="Mavromatis K."/>
            <person name="Pagani I."/>
            <person name="Ivanova N."/>
            <person name="Teshima H."/>
            <person name="Brettin T."/>
            <person name="Detter J.C."/>
            <person name="Han C."/>
            <person name="Tapia R."/>
            <person name="Land M."/>
            <person name="Hauser L."/>
            <person name="Markowitz V."/>
            <person name="Cheng J.-F."/>
            <person name="Hugenholtz P."/>
            <person name="Woyke T."/>
            <person name="Wu D."/>
            <person name="Spring S."/>
            <person name="Pukall R."/>
            <person name="Steenblock K."/>
            <person name="Schneider S."/>
            <person name="Klenk H.-P."/>
            <person name="Eisen J.A."/>
        </authorList>
    </citation>
    <scope>NUCLEOTIDE SEQUENCE [LARGE SCALE GENOMIC DNA]</scope>
    <source>
        <strain evidence="8">DSM 15567 / CIP 107919 / 50-1 BON</strain>
    </source>
</reference>
<evidence type="ECO:0000256" key="5">
    <source>
        <dbReference type="SAM" id="Phobius"/>
    </source>
</evidence>
<dbReference type="Proteomes" id="UP000008457">
    <property type="component" value="Chromosome"/>
</dbReference>
<keyword evidence="5" id="KW-1133">Transmembrane helix</keyword>
<keyword evidence="5" id="KW-0472">Membrane</keyword>
<evidence type="ECO:0000256" key="1">
    <source>
        <dbReference type="ARBA" id="ARBA00000085"/>
    </source>
</evidence>
<keyword evidence="8" id="KW-1185">Reference proteome</keyword>
<dbReference type="PRINTS" id="PR00344">
    <property type="entry name" value="BCTRLSENSOR"/>
</dbReference>
<reference evidence="7 8" key="2">
    <citation type="journal article" date="2011" name="Stand. Genomic Sci.">
        <title>Complete genome sequence of Mahella australiensis type strain (50-1 BON).</title>
        <authorList>
            <person name="Sikorski J."/>
            <person name="Teshima H."/>
            <person name="Nolan M."/>
            <person name="Lucas S."/>
            <person name="Hammon N."/>
            <person name="Deshpande S."/>
            <person name="Cheng J.F."/>
            <person name="Pitluck S."/>
            <person name="Liolios K."/>
            <person name="Pagani I."/>
            <person name="Ivanova N."/>
            <person name="Huntemann M."/>
            <person name="Mavromatis K."/>
            <person name="Ovchinikova G."/>
            <person name="Pati A."/>
            <person name="Tapia R."/>
            <person name="Han C."/>
            <person name="Goodwin L."/>
            <person name="Chen A."/>
            <person name="Palaniappan K."/>
            <person name="Land M."/>
            <person name="Hauser L."/>
            <person name="Ngatchou-Djao O.D."/>
            <person name="Rohde M."/>
            <person name="Pukall R."/>
            <person name="Spring S."/>
            <person name="Abt B."/>
            <person name="Goker M."/>
            <person name="Detter J.C."/>
            <person name="Woyke T."/>
            <person name="Bristow J."/>
            <person name="Markowitz V."/>
            <person name="Hugenholtz P."/>
            <person name="Eisen J.A."/>
            <person name="Kyrpides N.C."/>
            <person name="Klenk H.P."/>
            <person name="Lapidus A."/>
        </authorList>
    </citation>
    <scope>NUCLEOTIDE SEQUENCE [LARGE SCALE GENOMIC DNA]</scope>
    <source>
        <strain evidence="8">DSM 15567 / CIP 107919 / 50-1 BON</strain>
    </source>
</reference>
<dbReference type="SUPFAM" id="SSF55874">
    <property type="entry name" value="ATPase domain of HSP90 chaperone/DNA topoisomerase II/histidine kinase"/>
    <property type="match status" value="1"/>
</dbReference>
<sequence>MLKIPHIKYRQKLAIAILLFTVIPYTVFCAIYLSGLWNTRADEIVVDSYERLKEAADNADRALISVAQKANYISSNYQIYEFLSNDPGNNDLASVLTAYQNMRSIFDALRADNYGSKFTIYVLRDFIYGSDYIVGAERMEGDAKSRILKADGDALLWEHKDDYIILYKKIMSINTPLAIIEVKMPFEKITEQFQYDIPEGSFIVYSAPDDSHRTVVGRNGISSDEAFRIADAYFADGAAEDFYTIAAEVGQNVGSARIFIPKAFVYGQIRGPLIITIAIFLALAFIIFFLVEIVAKALTRRMSVLIYEMDKNLDETLSDDAAVSFEGDDEFGEIWSRFYSLLQKVKGYYKEIIRYEAEKKQLELDVLQSSINPHFLYNTLAAVKWTYPDQRLAYLIDSMVRYYRIALNKGNNILKVSQEIDMIRQYLELQKFAYDSNFTFSIDVEETILDCLILKQLLQPIVENAVLHGVNGLEGGGAIRITGELVGRDIIFEISDNGPGIEPERIEDILNGTNLNTYSGYGISNVQKRTKLYYGEEYGISIKSTVNKGTTVTVIIPSVYS</sequence>
<gene>
    <name evidence="7" type="ordered locus">Mahau_2694</name>
</gene>
<keyword evidence="4" id="KW-0902">Two-component regulatory system</keyword>
<keyword evidence="3 7" id="KW-0808">Transferase</keyword>
<dbReference type="Gene3D" id="3.30.565.10">
    <property type="entry name" value="Histidine kinase-like ATPase, C-terminal domain"/>
    <property type="match status" value="1"/>
</dbReference>
<dbReference type="InterPro" id="IPR005467">
    <property type="entry name" value="His_kinase_dom"/>
</dbReference>
<dbReference type="STRING" id="697281.Mahau_2694"/>
<dbReference type="InterPro" id="IPR050640">
    <property type="entry name" value="Bact_2-comp_sensor_kinase"/>
</dbReference>
<name>F3ZZ48_MAHA5</name>
<keyword evidence="3 7" id="KW-0418">Kinase</keyword>
<dbReference type="HOGENOM" id="CLU_020473_6_1_9"/>
<keyword evidence="5" id="KW-0812">Transmembrane</keyword>
<accession>F3ZZ48</accession>
<feature type="domain" description="Histidine kinase" evidence="6">
    <location>
        <begin position="454"/>
        <end position="560"/>
    </location>
</feature>
<dbReference type="PANTHER" id="PTHR34220">
    <property type="entry name" value="SENSOR HISTIDINE KINASE YPDA"/>
    <property type="match status" value="1"/>
</dbReference>
<dbReference type="EMBL" id="CP002360">
    <property type="protein sequence ID" value="AEE97830.1"/>
    <property type="molecule type" value="Genomic_DNA"/>
</dbReference>
<dbReference type="GO" id="GO:0016020">
    <property type="term" value="C:membrane"/>
    <property type="evidence" value="ECO:0007669"/>
    <property type="project" value="InterPro"/>
</dbReference>
<evidence type="ECO:0000259" key="6">
    <source>
        <dbReference type="PROSITE" id="PS50109"/>
    </source>
</evidence>
<evidence type="ECO:0000313" key="7">
    <source>
        <dbReference type="EMBL" id="AEE97830.1"/>
    </source>
</evidence>
<dbReference type="InterPro" id="IPR036890">
    <property type="entry name" value="HATPase_C_sf"/>
</dbReference>
<comment type="catalytic activity">
    <reaction evidence="1">
        <text>ATP + protein L-histidine = ADP + protein N-phospho-L-histidine.</text>
        <dbReference type="EC" id="2.7.13.3"/>
    </reaction>
</comment>
<dbReference type="AlphaFoldDB" id="F3ZZ48"/>
<feature type="transmembrane region" description="Helical" evidence="5">
    <location>
        <begin position="273"/>
        <end position="295"/>
    </location>
</feature>
<dbReference type="Pfam" id="PF06580">
    <property type="entry name" value="His_kinase"/>
    <property type="match status" value="1"/>
</dbReference>
<dbReference type="GO" id="GO:0000155">
    <property type="term" value="F:phosphorelay sensor kinase activity"/>
    <property type="evidence" value="ECO:0007669"/>
    <property type="project" value="InterPro"/>
</dbReference>
<evidence type="ECO:0000313" key="8">
    <source>
        <dbReference type="Proteomes" id="UP000008457"/>
    </source>
</evidence>
<dbReference type="InterPro" id="IPR003594">
    <property type="entry name" value="HATPase_dom"/>
</dbReference>
<evidence type="ECO:0000256" key="3">
    <source>
        <dbReference type="ARBA" id="ARBA00022777"/>
    </source>
</evidence>
<dbReference type="SMART" id="SM00387">
    <property type="entry name" value="HATPase_c"/>
    <property type="match status" value="1"/>
</dbReference>
<organism evidence="7 8">
    <name type="scientific">Mahella australiensis (strain DSM 15567 / CIP 107919 / 50-1 BON)</name>
    <dbReference type="NCBI Taxonomy" id="697281"/>
    <lineage>
        <taxon>Bacteria</taxon>
        <taxon>Bacillati</taxon>
        <taxon>Bacillota</taxon>
        <taxon>Clostridia</taxon>
        <taxon>Thermoanaerobacterales</taxon>
        <taxon>Thermoanaerobacterales Family IV. Incertae Sedis</taxon>
        <taxon>Mahella</taxon>
    </lineage>
</organism>
<dbReference type="PROSITE" id="PS50109">
    <property type="entry name" value="HIS_KIN"/>
    <property type="match status" value="1"/>
</dbReference>
<evidence type="ECO:0000256" key="2">
    <source>
        <dbReference type="ARBA" id="ARBA00012438"/>
    </source>
</evidence>
<protein>
    <recommendedName>
        <fullName evidence="2">histidine kinase</fullName>
        <ecNumber evidence="2">2.7.13.3</ecNumber>
    </recommendedName>
</protein>
<dbReference type="PANTHER" id="PTHR34220:SF7">
    <property type="entry name" value="SENSOR HISTIDINE KINASE YPDA"/>
    <property type="match status" value="1"/>
</dbReference>
<dbReference type="InterPro" id="IPR004358">
    <property type="entry name" value="Sig_transdc_His_kin-like_C"/>
</dbReference>